<dbReference type="InterPro" id="IPR007404">
    <property type="entry name" value="YdjM-like"/>
</dbReference>
<dbReference type="STRING" id="1178515.SY83_03400"/>
<feature type="transmembrane region" description="Helical" evidence="1">
    <location>
        <begin position="112"/>
        <end position="145"/>
    </location>
</feature>
<feature type="transmembrane region" description="Helical" evidence="1">
    <location>
        <begin position="7"/>
        <end position="23"/>
    </location>
</feature>
<accession>A0A172TEZ9</accession>
<evidence type="ECO:0000313" key="2">
    <source>
        <dbReference type="EMBL" id="ANE45516.1"/>
    </source>
</evidence>
<dbReference type="KEGG" id="pswu:SY83_03400"/>
<name>A0A172TEZ9_9BACL</name>
<dbReference type="EMBL" id="CP011388">
    <property type="protein sequence ID" value="ANE45516.1"/>
    <property type="molecule type" value="Genomic_DNA"/>
</dbReference>
<keyword evidence="3" id="KW-1185">Reference proteome</keyword>
<dbReference type="PANTHER" id="PTHR35531">
    <property type="entry name" value="INNER MEMBRANE PROTEIN YBCI-RELATED"/>
    <property type="match status" value="1"/>
</dbReference>
<evidence type="ECO:0000256" key="1">
    <source>
        <dbReference type="SAM" id="Phobius"/>
    </source>
</evidence>
<keyword evidence="1" id="KW-0472">Membrane</keyword>
<dbReference type="Proteomes" id="UP000076927">
    <property type="component" value="Chromosome"/>
</dbReference>
<dbReference type="GO" id="GO:0016787">
    <property type="term" value="F:hydrolase activity"/>
    <property type="evidence" value="ECO:0007669"/>
    <property type="project" value="UniProtKB-KW"/>
</dbReference>
<protein>
    <submittedName>
        <fullName evidence="2">Metal-dependent hydrolase</fullName>
    </submittedName>
</protein>
<dbReference type="RefSeq" id="WP_068604261.1">
    <property type="nucleotide sequence ID" value="NZ_CP011388.1"/>
</dbReference>
<dbReference type="OrthoDB" id="2706144at2"/>
<keyword evidence="1" id="KW-1133">Transmembrane helix</keyword>
<keyword evidence="2" id="KW-0378">Hydrolase</keyword>
<dbReference type="Pfam" id="PF04307">
    <property type="entry name" value="YdjM"/>
    <property type="match status" value="1"/>
</dbReference>
<reference evidence="2 3" key="1">
    <citation type="submission" date="2015-01" db="EMBL/GenBank/DDBJ databases">
        <title>Paenibacillus swuensis/DY6/whole genome sequencing.</title>
        <authorList>
            <person name="Kim M.K."/>
            <person name="Srinivasan S."/>
            <person name="Lee J.-J."/>
        </authorList>
    </citation>
    <scope>NUCLEOTIDE SEQUENCE [LARGE SCALE GENOMIC DNA]</scope>
    <source>
        <strain evidence="2 3">DY6</strain>
    </source>
</reference>
<proteinExistence type="predicted"/>
<sequence length="212" mass="23174">MKGSTHLAIGAAIGIGAAAYYPFTLQNAALYITVASFSALSPDLDGPSMLSSHLGKLSRWINLLLIGLGAALLGIVAYQYFYLDHFQLKWASVGIMVFLLGLLVSQGTLRNALVSLVGCGVIYAAWTMEMHWLIGFGVFVAWAPWLKHRGLTHTLWALLAWGAIGYGLEQQLHITGLMNTAFVGYLSHLLTDTITPKGVKWLYPLYNKSFKV</sequence>
<gene>
    <name evidence="2" type="ORF">SY83_03400</name>
</gene>
<feature type="transmembrane region" description="Helical" evidence="1">
    <location>
        <begin position="87"/>
        <end position="105"/>
    </location>
</feature>
<feature type="transmembrane region" description="Helical" evidence="1">
    <location>
        <begin position="60"/>
        <end position="81"/>
    </location>
</feature>
<evidence type="ECO:0000313" key="3">
    <source>
        <dbReference type="Proteomes" id="UP000076927"/>
    </source>
</evidence>
<dbReference type="AlphaFoldDB" id="A0A172TEZ9"/>
<keyword evidence="1" id="KW-0812">Transmembrane</keyword>
<dbReference type="PANTHER" id="PTHR35531:SF1">
    <property type="entry name" value="INNER MEMBRANE PROTEIN YBCI-RELATED"/>
    <property type="match status" value="1"/>
</dbReference>
<organism evidence="2 3">
    <name type="scientific">Paenibacillus swuensis</name>
    <dbReference type="NCBI Taxonomy" id="1178515"/>
    <lineage>
        <taxon>Bacteria</taxon>
        <taxon>Bacillati</taxon>
        <taxon>Bacillota</taxon>
        <taxon>Bacilli</taxon>
        <taxon>Bacillales</taxon>
        <taxon>Paenibacillaceae</taxon>
        <taxon>Paenibacillus</taxon>
    </lineage>
</organism>
<dbReference type="PATRIC" id="fig|1178515.4.peg.671"/>